<evidence type="ECO:0000256" key="1">
    <source>
        <dbReference type="ARBA" id="ARBA00022741"/>
    </source>
</evidence>
<dbReference type="PROSITE" id="PS51722">
    <property type="entry name" value="G_TR_2"/>
    <property type="match status" value="1"/>
</dbReference>
<sequence>MMRPFPIVITGHVDHGKSTLIGRLLYDTGALQADRLAEMRQSSQDAGKASEFAFVLDAFEEERARGITIDTSQIYFTSARRPYVIIDAPGHREFIRNMLTGASYADAAVLMVDAVEGICPQTRRHAKLLSLVGIKDICVLINKLDQAGYDRGRYLEVAAQVRDLFAEFSGTPFAIIPISALTGENVATRAREGGLSWYYGPCFLEVLDAIDTPPIEERPFRFAVQDVYQHEKGAVVVGKVDSGRLATGDEVVVWPGGDSARVRAIAKYPEPDVGAASYGDAVGLFLDADRVPQRGEVVAGEPAPNAVSLFGATIFWFADSYVSGRRVMIRCATQAVAGVIELLKVYDPAAPDEELDPESLNIGEMARCRIRTEASLVIDPFARVPELGRFVIECDGVPAGAGIVA</sequence>
<evidence type="ECO:0000259" key="3">
    <source>
        <dbReference type="PROSITE" id="PS51722"/>
    </source>
</evidence>
<accession>A0ABX8J2J6</accession>
<protein>
    <submittedName>
        <fullName evidence="4">GTP-binding protein</fullName>
    </submittedName>
</protein>
<dbReference type="NCBIfam" id="TIGR00231">
    <property type="entry name" value="small_GTP"/>
    <property type="match status" value="1"/>
</dbReference>
<dbReference type="InterPro" id="IPR005225">
    <property type="entry name" value="Small_GTP-bd"/>
</dbReference>
<organism evidence="4 5">
    <name type="scientific">Geomonas oryzisoli</name>
    <dbReference type="NCBI Taxonomy" id="2847992"/>
    <lineage>
        <taxon>Bacteria</taxon>
        <taxon>Pseudomonadati</taxon>
        <taxon>Thermodesulfobacteriota</taxon>
        <taxon>Desulfuromonadia</taxon>
        <taxon>Geobacterales</taxon>
        <taxon>Geobacteraceae</taxon>
        <taxon>Geomonas</taxon>
    </lineage>
</organism>
<proteinExistence type="predicted"/>
<dbReference type="EMBL" id="CP076723">
    <property type="protein sequence ID" value="QWV91963.1"/>
    <property type="molecule type" value="Genomic_DNA"/>
</dbReference>
<dbReference type="PANTHER" id="PTHR23115">
    <property type="entry name" value="TRANSLATION FACTOR"/>
    <property type="match status" value="1"/>
</dbReference>
<name>A0ABX8J2J6_9BACT</name>
<dbReference type="PROSITE" id="PS00301">
    <property type="entry name" value="G_TR_1"/>
    <property type="match status" value="1"/>
</dbReference>
<dbReference type="Proteomes" id="UP000683557">
    <property type="component" value="Chromosome"/>
</dbReference>
<dbReference type="Pfam" id="PF22594">
    <property type="entry name" value="GTP-eEF1A_C"/>
    <property type="match status" value="1"/>
</dbReference>
<dbReference type="InterPro" id="IPR050100">
    <property type="entry name" value="TRAFAC_GTPase_members"/>
</dbReference>
<feature type="domain" description="Tr-type G" evidence="3">
    <location>
        <begin position="2"/>
        <end position="220"/>
    </location>
</feature>
<evidence type="ECO:0000313" key="5">
    <source>
        <dbReference type="Proteomes" id="UP000683557"/>
    </source>
</evidence>
<keyword evidence="2" id="KW-0342">GTP-binding</keyword>
<reference evidence="4 5" key="1">
    <citation type="submission" date="2021-06" db="EMBL/GenBank/DDBJ databases">
        <title>Gemonas diversity in paddy soil.</title>
        <authorList>
            <person name="Liu G."/>
        </authorList>
    </citation>
    <scope>NUCLEOTIDE SEQUENCE [LARGE SCALE GENOMIC DNA]</scope>
    <source>
        <strain evidence="4 5">RG10</strain>
    </source>
</reference>
<dbReference type="Pfam" id="PF00009">
    <property type="entry name" value="GTP_EFTU"/>
    <property type="match status" value="1"/>
</dbReference>
<keyword evidence="5" id="KW-1185">Reference proteome</keyword>
<gene>
    <name evidence="4" type="ORF">KP004_12080</name>
</gene>
<evidence type="ECO:0000313" key="4">
    <source>
        <dbReference type="EMBL" id="QWV91963.1"/>
    </source>
</evidence>
<dbReference type="InterPro" id="IPR031157">
    <property type="entry name" value="G_TR_CS"/>
</dbReference>
<evidence type="ECO:0000256" key="2">
    <source>
        <dbReference type="ARBA" id="ARBA00023134"/>
    </source>
</evidence>
<dbReference type="InterPro" id="IPR054696">
    <property type="entry name" value="GTP-eEF1A_C"/>
</dbReference>
<keyword evidence="1" id="KW-0547">Nucleotide-binding</keyword>
<dbReference type="InterPro" id="IPR000795">
    <property type="entry name" value="T_Tr_GTP-bd_dom"/>
</dbReference>